<dbReference type="AlphaFoldDB" id="K0WRI8"/>
<organism evidence="8 9">
    <name type="scientific">Barnesiella intestinihominis YIT 11860</name>
    <dbReference type="NCBI Taxonomy" id="742726"/>
    <lineage>
        <taxon>Bacteria</taxon>
        <taxon>Pseudomonadati</taxon>
        <taxon>Bacteroidota</taxon>
        <taxon>Bacteroidia</taxon>
        <taxon>Bacteroidales</taxon>
        <taxon>Barnesiellaceae</taxon>
        <taxon>Barnesiella</taxon>
    </lineage>
</organism>
<dbReference type="GeneID" id="77849862"/>
<dbReference type="InterPro" id="IPR006685">
    <property type="entry name" value="MscS_channel_2nd"/>
</dbReference>
<proteinExistence type="predicted"/>
<reference evidence="8 9" key="1">
    <citation type="submission" date="2012-08" db="EMBL/GenBank/DDBJ databases">
        <title>The Genome Sequence of Barnesiella intestinihominis YIT 11860.</title>
        <authorList>
            <consortium name="The Broad Institute Genome Sequencing Platform"/>
            <person name="Earl A."/>
            <person name="Ward D."/>
            <person name="Feldgarden M."/>
            <person name="Gevers D."/>
            <person name="Morotomi M."/>
            <person name="Walker B."/>
            <person name="Young S.K."/>
            <person name="Zeng Q."/>
            <person name="Gargeya S."/>
            <person name="Fitzgerald M."/>
            <person name="Haas B."/>
            <person name="Abouelleil A."/>
            <person name="Alvarado L."/>
            <person name="Arachchi H.M."/>
            <person name="Berlin A.M."/>
            <person name="Chapman S.B."/>
            <person name="Goldberg J."/>
            <person name="Griggs A."/>
            <person name="Gujja S."/>
            <person name="Hansen M."/>
            <person name="Howarth C."/>
            <person name="Imamovic A."/>
            <person name="Larimer J."/>
            <person name="McCowen C."/>
            <person name="Montmayeur A."/>
            <person name="Murphy C."/>
            <person name="Neiman D."/>
            <person name="Pearson M."/>
            <person name="Priest M."/>
            <person name="Roberts A."/>
            <person name="Saif S."/>
            <person name="Shea T."/>
            <person name="Sisk P."/>
            <person name="Sykes S."/>
            <person name="Wortman J."/>
            <person name="Nusbaum C."/>
            <person name="Birren B."/>
        </authorList>
    </citation>
    <scope>NUCLEOTIDE SEQUENCE [LARGE SCALE GENOMIC DNA]</scope>
    <source>
        <strain evidence="8 9">YIT 11860</strain>
    </source>
</reference>
<sequence length="470" mass="52872">MNKAYEVADRLMEWVSSLLHRITGESSPVWDRIVYGILVFVIAIVVARILRMIVIYVIHRIIKYKGGDLLKGLVEAKVFTHITHVIPPLVILSLLPFAFHGTPELLRIIEKVCWIYLLGVLVFSINTQISVFWRIYSRRTAFRDRPMKGMIQIIKGLLIGIWVIIAVSILIERSPMALITGLGAFAAVLMLIFKDSILGFVAGVQLSQNDMIRNGDWIVVPGGAVNGVVIDVSLNTVKVQNFDNTIVTIPPYSLISGEVQNWRGMSDSGGRRIMRSFTIDLNTVKFCTPELLQNLKQIDILRDFIEKKESQQQKGIVENTENSAGLVNGTIETNLGLFRAYMTLYLQQHKFINDQLTLMVRTLDPNDNGLPLQLYCFSANKNWVSYESIQAEIFEHYAAIMPRFGLYPFQNPSGRDYINSALLTAGHNPDELWGIPWGTMKEKNTEVPSSAKPEVSATPPPKPIPPIPPK</sequence>
<evidence type="ECO:0000256" key="2">
    <source>
        <dbReference type="ARBA" id="ARBA00022692"/>
    </source>
</evidence>
<feature type="compositionally biased region" description="Pro residues" evidence="5">
    <location>
        <begin position="458"/>
        <end position="470"/>
    </location>
</feature>
<dbReference type="GO" id="GO:0005886">
    <property type="term" value="C:plasma membrane"/>
    <property type="evidence" value="ECO:0007669"/>
    <property type="project" value="TreeGrafter"/>
</dbReference>
<feature type="region of interest" description="Disordered" evidence="5">
    <location>
        <begin position="443"/>
        <end position="470"/>
    </location>
</feature>
<evidence type="ECO:0000256" key="6">
    <source>
        <dbReference type="SAM" id="Phobius"/>
    </source>
</evidence>
<dbReference type="EMBL" id="ADLE01000018">
    <property type="protein sequence ID" value="EJZ62003.1"/>
    <property type="molecule type" value="Genomic_DNA"/>
</dbReference>
<dbReference type="HOGENOM" id="CLU_045354_1_0_10"/>
<dbReference type="Proteomes" id="UP000006044">
    <property type="component" value="Unassembled WGS sequence"/>
</dbReference>
<feature type="domain" description="Mechanosensitive ion channel MscS" evidence="7">
    <location>
        <begin position="195"/>
        <end position="263"/>
    </location>
</feature>
<dbReference type="OrthoDB" id="9775207at2"/>
<comment type="caution">
    <text evidence="8">The sequence shown here is derived from an EMBL/GenBank/DDBJ whole genome shotgun (WGS) entry which is preliminary data.</text>
</comment>
<evidence type="ECO:0000256" key="3">
    <source>
        <dbReference type="ARBA" id="ARBA00022989"/>
    </source>
</evidence>
<name>K0WRI8_9BACT</name>
<accession>K0WRI8</accession>
<dbReference type="eggNOG" id="COG0668">
    <property type="taxonomic scope" value="Bacteria"/>
</dbReference>
<dbReference type="PANTHER" id="PTHR30414:SF0">
    <property type="entry name" value="MINICONDUCTANCE MECHANOSENSITIVE CHANNEL YBDG"/>
    <property type="match status" value="1"/>
</dbReference>
<evidence type="ECO:0000259" key="7">
    <source>
        <dbReference type="Pfam" id="PF00924"/>
    </source>
</evidence>
<dbReference type="GO" id="GO:0071470">
    <property type="term" value="P:cellular response to osmotic stress"/>
    <property type="evidence" value="ECO:0007669"/>
    <property type="project" value="InterPro"/>
</dbReference>
<keyword evidence="9" id="KW-1185">Reference proteome</keyword>
<dbReference type="InterPro" id="IPR010920">
    <property type="entry name" value="LSM_dom_sf"/>
</dbReference>
<feature type="transmembrane region" description="Helical" evidence="6">
    <location>
        <begin position="153"/>
        <end position="171"/>
    </location>
</feature>
<keyword evidence="4 6" id="KW-0472">Membrane</keyword>
<feature type="transmembrane region" description="Helical" evidence="6">
    <location>
        <begin position="78"/>
        <end position="99"/>
    </location>
</feature>
<evidence type="ECO:0000313" key="9">
    <source>
        <dbReference type="Proteomes" id="UP000006044"/>
    </source>
</evidence>
<dbReference type="InterPro" id="IPR023408">
    <property type="entry name" value="MscS_beta-dom_sf"/>
</dbReference>
<dbReference type="InterPro" id="IPR030192">
    <property type="entry name" value="YbdG"/>
</dbReference>
<evidence type="ECO:0000256" key="5">
    <source>
        <dbReference type="SAM" id="MobiDB-lite"/>
    </source>
</evidence>
<evidence type="ECO:0000256" key="1">
    <source>
        <dbReference type="ARBA" id="ARBA00004370"/>
    </source>
</evidence>
<feature type="transmembrane region" description="Helical" evidence="6">
    <location>
        <begin position="177"/>
        <end position="204"/>
    </location>
</feature>
<dbReference type="SUPFAM" id="SSF50182">
    <property type="entry name" value="Sm-like ribonucleoproteins"/>
    <property type="match status" value="1"/>
</dbReference>
<evidence type="ECO:0000313" key="8">
    <source>
        <dbReference type="EMBL" id="EJZ62003.1"/>
    </source>
</evidence>
<feature type="transmembrane region" description="Helical" evidence="6">
    <location>
        <begin position="33"/>
        <end position="58"/>
    </location>
</feature>
<keyword evidence="2 6" id="KW-0812">Transmembrane</keyword>
<gene>
    <name evidence="8" type="ORF">HMPREF9448_02683</name>
</gene>
<comment type="subcellular location">
    <subcellularLocation>
        <location evidence="1">Membrane</location>
    </subcellularLocation>
</comment>
<feature type="transmembrane region" description="Helical" evidence="6">
    <location>
        <begin position="114"/>
        <end position="133"/>
    </location>
</feature>
<protein>
    <recommendedName>
        <fullName evidence="7">Mechanosensitive ion channel MscS domain-containing protein</fullName>
    </recommendedName>
</protein>
<keyword evidence="3 6" id="KW-1133">Transmembrane helix</keyword>
<dbReference type="GO" id="GO:0008381">
    <property type="term" value="F:mechanosensitive monoatomic ion channel activity"/>
    <property type="evidence" value="ECO:0007669"/>
    <property type="project" value="InterPro"/>
</dbReference>
<dbReference type="Gene3D" id="2.30.30.60">
    <property type="match status" value="1"/>
</dbReference>
<dbReference type="RefSeq" id="WP_008863057.1">
    <property type="nucleotide sequence ID" value="NZ_CAXSNY010000004.1"/>
</dbReference>
<evidence type="ECO:0000256" key="4">
    <source>
        <dbReference type="ARBA" id="ARBA00023136"/>
    </source>
</evidence>
<dbReference type="Pfam" id="PF00924">
    <property type="entry name" value="MS_channel_2nd"/>
    <property type="match status" value="1"/>
</dbReference>
<dbReference type="PANTHER" id="PTHR30414">
    <property type="entry name" value="MINICONDUCTANCE MECHANOSENSITIVE CHANNEL YBDG"/>
    <property type="match status" value="1"/>
</dbReference>